<dbReference type="InterPro" id="IPR003494">
    <property type="entry name" value="SHS2_FtsA"/>
</dbReference>
<dbReference type="Pfam" id="PF14450">
    <property type="entry name" value="FtsA"/>
    <property type="match status" value="1"/>
</dbReference>
<dbReference type="Gene3D" id="3.30.1490.110">
    <property type="match status" value="1"/>
</dbReference>
<evidence type="ECO:0000256" key="1">
    <source>
        <dbReference type="ARBA" id="ARBA00007381"/>
    </source>
</evidence>
<proteinExistence type="inferred from homology"/>
<keyword evidence="3 7" id="KW-0132">Cell division</keyword>
<dbReference type="CDD" id="cd24048">
    <property type="entry name" value="ASKHA_NBD_FtsA"/>
    <property type="match status" value="1"/>
</dbReference>
<dbReference type="KEGG" id="kbs:EPA93_17110"/>
<dbReference type="GO" id="GO:0009898">
    <property type="term" value="C:cytoplasmic side of plasma membrane"/>
    <property type="evidence" value="ECO:0007669"/>
    <property type="project" value="UniProtKB-UniRule"/>
</dbReference>
<comment type="subcellular location">
    <subcellularLocation>
        <location evidence="7">Cell membrane</location>
        <topology evidence="7">Peripheral membrane protein</topology>
        <orientation evidence="7">Cytoplasmic side</orientation>
    </subcellularLocation>
    <text evidence="7">Localizes to the Z ring in an FtsZ-dependent manner. Targeted to the membrane through a conserved C-terminal amphipathic helix.</text>
</comment>
<reference evidence="10 11" key="1">
    <citation type="submission" date="2019-01" db="EMBL/GenBank/DDBJ databases">
        <title>Ktedonosporobacter rubrisoli SCAWS-G2.</title>
        <authorList>
            <person name="Huang Y."/>
            <person name="Yan B."/>
        </authorList>
    </citation>
    <scope>NUCLEOTIDE SEQUENCE [LARGE SCALE GENOMIC DNA]</scope>
    <source>
        <strain evidence="10 11">SCAWS-G2</strain>
    </source>
</reference>
<evidence type="ECO:0000259" key="9">
    <source>
        <dbReference type="SMART" id="SM00842"/>
    </source>
</evidence>
<dbReference type="PANTHER" id="PTHR32432:SF4">
    <property type="entry name" value="CELL DIVISION PROTEIN FTSA"/>
    <property type="match status" value="1"/>
</dbReference>
<dbReference type="GO" id="GO:0032153">
    <property type="term" value="C:cell division site"/>
    <property type="evidence" value="ECO:0007669"/>
    <property type="project" value="UniProtKB-UniRule"/>
</dbReference>
<dbReference type="PANTHER" id="PTHR32432">
    <property type="entry name" value="CELL DIVISION PROTEIN FTSA-RELATED"/>
    <property type="match status" value="1"/>
</dbReference>
<organism evidence="10 11">
    <name type="scientific">Ktedonosporobacter rubrisoli</name>
    <dbReference type="NCBI Taxonomy" id="2509675"/>
    <lineage>
        <taxon>Bacteria</taxon>
        <taxon>Bacillati</taxon>
        <taxon>Chloroflexota</taxon>
        <taxon>Ktedonobacteria</taxon>
        <taxon>Ktedonobacterales</taxon>
        <taxon>Ktedonosporobacteraceae</taxon>
        <taxon>Ktedonosporobacter</taxon>
    </lineage>
</organism>
<dbReference type="OrthoDB" id="9768127at2"/>
<dbReference type="InterPro" id="IPR018181">
    <property type="entry name" value="Heat_shock_70_CS"/>
</dbReference>
<evidence type="ECO:0000256" key="7">
    <source>
        <dbReference type="HAMAP-Rule" id="MF_02033"/>
    </source>
</evidence>
<evidence type="ECO:0000256" key="2">
    <source>
        <dbReference type="ARBA" id="ARBA00022475"/>
    </source>
</evidence>
<dbReference type="Proteomes" id="UP000290365">
    <property type="component" value="Chromosome"/>
</dbReference>
<dbReference type="NCBIfam" id="TIGR01174">
    <property type="entry name" value="ftsA"/>
    <property type="match status" value="1"/>
</dbReference>
<comment type="function">
    <text evidence="7 8">Cell division protein that is involved in the assembly of the Z ring. May serve as a membrane anchor for the Z ring.</text>
</comment>
<keyword evidence="5 7" id="KW-0472">Membrane</keyword>
<dbReference type="AlphaFoldDB" id="A0A4P6JQD3"/>
<dbReference type="Gene3D" id="3.30.420.40">
    <property type="match status" value="2"/>
</dbReference>
<accession>A0A4P6JQD3</accession>
<comment type="subunit">
    <text evidence="7">Self-interacts. Interacts with FtsZ.</text>
</comment>
<comment type="similarity">
    <text evidence="7 8">Belongs to the FtsA/MreB family.</text>
</comment>
<dbReference type="InterPro" id="IPR043129">
    <property type="entry name" value="ATPase_NBD"/>
</dbReference>
<dbReference type="InterPro" id="IPR050696">
    <property type="entry name" value="FtsA/MreB"/>
</dbReference>
<dbReference type="GO" id="GO:0043093">
    <property type="term" value="P:FtsZ-dependent cytokinesis"/>
    <property type="evidence" value="ECO:0007669"/>
    <property type="project" value="UniProtKB-UniRule"/>
</dbReference>
<dbReference type="PIRSF" id="PIRSF003101">
    <property type="entry name" value="FtsA"/>
    <property type="match status" value="1"/>
</dbReference>
<gene>
    <name evidence="7 10" type="primary">ftsA</name>
    <name evidence="10" type="ORF">EPA93_17110</name>
</gene>
<dbReference type="Pfam" id="PF02491">
    <property type="entry name" value="SHS2_FTSA"/>
    <property type="match status" value="1"/>
</dbReference>
<keyword evidence="6 7" id="KW-0131">Cell cycle</keyword>
<dbReference type="RefSeq" id="WP_129888674.1">
    <property type="nucleotide sequence ID" value="NZ_CP035758.1"/>
</dbReference>
<evidence type="ECO:0000256" key="6">
    <source>
        <dbReference type="ARBA" id="ARBA00023306"/>
    </source>
</evidence>
<dbReference type="EMBL" id="CP035758">
    <property type="protein sequence ID" value="QBD77619.1"/>
    <property type="molecule type" value="Genomic_DNA"/>
</dbReference>
<name>A0A4P6JQD3_KTERU</name>
<dbReference type="SUPFAM" id="SSF53067">
    <property type="entry name" value="Actin-like ATPase domain"/>
    <property type="match status" value="2"/>
</dbReference>
<feature type="domain" description="SHS2" evidence="9">
    <location>
        <begin position="3"/>
        <end position="191"/>
    </location>
</feature>
<sequence>MMIVGIDVGTTKTCVLVGKQDHAGRLTIVGASTSPARGIRRGIIVDIDEAVASITMALDRAERLSGEHIRSAYVSISGRHIGCLNSTGAVTISPLYRDITEADIRRTLEAARAIVLPAGHEVLHVIPRGYTLDGQDGIENPVSMAGFLLEVEAHIITGASTSINSLVRCMQGLNVGIDELIVGGLASSEAVLEEGESDLGVAVLDIGGGTTDISIFTKGSIAYTTALPLGGDLITNDIAIGLQLPFSVAEKLKITYGHSNPAMIDDHEMIDIGQFMPGRRDRISRKLLAEIIEARVEEICGMIGDAIQTVSYGDWLPAGVVVTGGTALLPGLLEMVEQELDLPARLGTPDRIHGLDSSLDRSFQLPAFSTAIGLLLWGARHSSLDSEEEEEQFEDDEPPYDNRSRISDWLRTLIVQKLKPAASTEEQVGILSAAYSAGSYTLALNRRSGSGTF</sequence>
<dbReference type="PROSITE" id="PS00329">
    <property type="entry name" value="HSP70_2"/>
    <property type="match status" value="1"/>
</dbReference>
<evidence type="ECO:0000256" key="5">
    <source>
        <dbReference type="ARBA" id="ARBA00023136"/>
    </source>
</evidence>
<dbReference type="SMART" id="SM00842">
    <property type="entry name" value="FtsA"/>
    <property type="match status" value="1"/>
</dbReference>
<evidence type="ECO:0000256" key="8">
    <source>
        <dbReference type="PIRNR" id="PIRNR003101"/>
    </source>
</evidence>
<evidence type="ECO:0000256" key="3">
    <source>
        <dbReference type="ARBA" id="ARBA00022618"/>
    </source>
</evidence>
<keyword evidence="2 7" id="KW-1003">Cell membrane</keyword>
<dbReference type="InterPro" id="IPR020823">
    <property type="entry name" value="Cell_div_FtsA"/>
</dbReference>
<evidence type="ECO:0000313" key="10">
    <source>
        <dbReference type="EMBL" id="QBD77619.1"/>
    </source>
</evidence>
<evidence type="ECO:0000313" key="11">
    <source>
        <dbReference type="Proteomes" id="UP000290365"/>
    </source>
</evidence>
<comment type="similarity">
    <text evidence="1">Belongs to the heat shock protein 70 family.</text>
</comment>
<keyword evidence="11" id="KW-1185">Reference proteome</keyword>
<dbReference type="HAMAP" id="MF_02033">
    <property type="entry name" value="FtsA"/>
    <property type="match status" value="1"/>
</dbReference>
<protein>
    <recommendedName>
        <fullName evidence="7 8">Cell division protein FtsA</fullName>
    </recommendedName>
</protein>
<keyword evidence="4" id="KW-0346">Stress response</keyword>
<evidence type="ECO:0000256" key="4">
    <source>
        <dbReference type="ARBA" id="ARBA00023016"/>
    </source>
</evidence>